<comment type="cofactor">
    <cofactor evidence="1 8">
        <name>heme</name>
        <dbReference type="ChEBI" id="CHEBI:30413"/>
    </cofactor>
</comment>
<keyword evidence="3 8" id="KW-0349">Heme</keyword>
<evidence type="ECO:0000256" key="4">
    <source>
        <dbReference type="ARBA" id="ARBA00022723"/>
    </source>
</evidence>
<evidence type="ECO:0000256" key="7">
    <source>
        <dbReference type="ARBA" id="ARBA00023033"/>
    </source>
</evidence>
<evidence type="ECO:0000256" key="3">
    <source>
        <dbReference type="ARBA" id="ARBA00022617"/>
    </source>
</evidence>
<keyword evidence="10" id="KW-0812">Transmembrane</keyword>
<evidence type="ECO:0000256" key="8">
    <source>
        <dbReference type="PIRSR" id="PIRSR602401-1"/>
    </source>
</evidence>
<dbReference type="GO" id="GO:0020037">
    <property type="term" value="F:heme binding"/>
    <property type="evidence" value="ECO:0007669"/>
    <property type="project" value="InterPro"/>
</dbReference>
<sequence>MELLTSLINNWWVGSVSMLGISAPFIATFIALFAGFFLNFYLPFWKLRKVPGPAPTFLVGHLPLLAKHGPDVFRVLAKNYGPIFRFHMGRQPLVMVADAELCKDVGIKKFKDIKNRSSPPPTVGSAIHHEALFLSRDSRWSSMRNAIIPLYQPAHLASLTPTMQSYVSSLLFNISEAEKEEYIPFSDLVLRMAIDIIGKTAFGFEFGLMNQFSDQRNDDETERDNDITNFLEEYKLNLDYLKMDLPSSFSTILGLFVSASLQKIFKKILARIPGTMDFKIAQNEKKLCQRIDALIAKRSKEKNKESVDFLAALLNARESGVSKDLFADNYLRALTLEHLVAGTKTTAFTICSTVYLVSKHHEVENKLIQEIDSFGPRDLVPTTEDLQNKFPYLDQVIKEAMRFYLVSPLVARETSQELEISGYILPKGTYVWLAIGVLARDPAQFPEPDVFRPERFNPTCDEEKKRHPYAHIPFGIGPRSCIGQRFALQEIKLTIIRLYQHYMFRHSPLMESPLELEYNLVLGFKHGVKLIALKRGA</sequence>
<accession>A0AAD5Z404</accession>
<dbReference type="Gene3D" id="1.10.630.10">
    <property type="entry name" value="Cytochrome P450"/>
    <property type="match status" value="1"/>
</dbReference>
<evidence type="ECO:0000313" key="12">
    <source>
        <dbReference type="Proteomes" id="UP001210211"/>
    </source>
</evidence>
<dbReference type="AlphaFoldDB" id="A0AAD5Z404"/>
<evidence type="ECO:0000256" key="10">
    <source>
        <dbReference type="SAM" id="Phobius"/>
    </source>
</evidence>
<protein>
    <recommendedName>
        <fullName evidence="13">Cytochrome P450</fullName>
    </recommendedName>
</protein>
<name>A0AAD5Z404_9POAL</name>
<gene>
    <name evidence="11" type="ORF">LUZ61_015645</name>
</gene>
<evidence type="ECO:0000256" key="9">
    <source>
        <dbReference type="RuleBase" id="RU000461"/>
    </source>
</evidence>
<dbReference type="PANTHER" id="PTHR24301:SF8">
    <property type="entry name" value="OS02G0221900 PROTEIN"/>
    <property type="match status" value="1"/>
</dbReference>
<keyword evidence="10" id="KW-1133">Transmembrane helix</keyword>
<evidence type="ECO:0000256" key="2">
    <source>
        <dbReference type="ARBA" id="ARBA00010617"/>
    </source>
</evidence>
<dbReference type="GO" id="GO:0005506">
    <property type="term" value="F:iron ion binding"/>
    <property type="evidence" value="ECO:0007669"/>
    <property type="project" value="InterPro"/>
</dbReference>
<dbReference type="EMBL" id="JAMRDG010000002">
    <property type="protein sequence ID" value="KAJ3686481.1"/>
    <property type="molecule type" value="Genomic_DNA"/>
</dbReference>
<feature type="binding site" description="axial binding residue" evidence="8">
    <location>
        <position position="481"/>
    </location>
    <ligand>
        <name>heme</name>
        <dbReference type="ChEBI" id="CHEBI:30413"/>
    </ligand>
    <ligandPart>
        <name>Fe</name>
        <dbReference type="ChEBI" id="CHEBI:18248"/>
    </ligandPart>
</feature>
<dbReference type="GO" id="GO:0016705">
    <property type="term" value="F:oxidoreductase activity, acting on paired donors, with incorporation or reduction of molecular oxygen"/>
    <property type="evidence" value="ECO:0007669"/>
    <property type="project" value="InterPro"/>
</dbReference>
<keyword evidence="7 9" id="KW-0503">Monooxygenase</keyword>
<evidence type="ECO:0000313" key="11">
    <source>
        <dbReference type="EMBL" id="KAJ3686481.1"/>
    </source>
</evidence>
<dbReference type="PRINTS" id="PR00463">
    <property type="entry name" value="EP450I"/>
</dbReference>
<evidence type="ECO:0008006" key="13">
    <source>
        <dbReference type="Google" id="ProtNLM"/>
    </source>
</evidence>
<keyword evidence="10" id="KW-0472">Membrane</keyword>
<organism evidence="11 12">
    <name type="scientific">Rhynchospora tenuis</name>
    <dbReference type="NCBI Taxonomy" id="198213"/>
    <lineage>
        <taxon>Eukaryota</taxon>
        <taxon>Viridiplantae</taxon>
        <taxon>Streptophyta</taxon>
        <taxon>Embryophyta</taxon>
        <taxon>Tracheophyta</taxon>
        <taxon>Spermatophyta</taxon>
        <taxon>Magnoliopsida</taxon>
        <taxon>Liliopsida</taxon>
        <taxon>Poales</taxon>
        <taxon>Cyperaceae</taxon>
        <taxon>Cyperoideae</taxon>
        <taxon>Rhynchosporeae</taxon>
        <taxon>Rhynchospora</taxon>
    </lineage>
</organism>
<dbReference type="InterPro" id="IPR036396">
    <property type="entry name" value="Cyt_P450_sf"/>
</dbReference>
<dbReference type="PANTHER" id="PTHR24301">
    <property type="entry name" value="THROMBOXANE-A SYNTHASE"/>
    <property type="match status" value="1"/>
</dbReference>
<dbReference type="InterPro" id="IPR001128">
    <property type="entry name" value="Cyt_P450"/>
</dbReference>
<dbReference type="FunFam" id="1.10.630.10:FF:000182">
    <property type="entry name" value="Cytochrome P450 3A4"/>
    <property type="match status" value="1"/>
</dbReference>
<comment type="similarity">
    <text evidence="2 9">Belongs to the cytochrome P450 family.</text>
</comment>
<feature type="transmembrane region" description="Helical" evidence="10">
    <location>
        <begin position="12"/>
        <end position="42"/>
    </location>
</feature>
<keyword evidence="12" id="KW-1185">Reference proteome</keyword>
<dbReference type="InterPro" id="IPR002401">
    <property type="entry name" value="Cyt_P450_E_grp-I"/>
</dbReference>
<evidence type="ECO:0000256" key="5">
    <source>
        <dbReference type="ARBA" id="ARBA00023002"/>
    </source>
</evidence>
<dbReference type="Pfam" id="PF00067">
    <property type="entry name" value="p450"/>
    <property type="match status" value="1"/>
</dbReference>
<dbReference type="Proteomes" id="UP001210211">
    <property type="component" value="Unassembled WGS sequence"/>
</dbReference>
<reference evidence="11 12" key="1">
    <citation type="journal article" date="2022" name="Cell">
        <title>Repeat-based holocentromeres influence genome architecture and karyotype evolution.</title>
        <authorList>
            <person name="Hofstatter P.G."/>
            <person name="Thangavel G."/>
            <person name="Lux T."/>
            <person name="Neumann P."/>
            <person name="Vondrak T."/>
            <person name="Novak P."/>
            <person name="Zhang M."/>
            <person name="Costa L."/>
            <person name="Castellani M."/>
            <person name="Scott A."/>
            <person name="Toegelov H."/>
            <person name="Fuchs J."/>
            <person name="Mata-Sucre Y."/>
            <person name="Dias Y."/>
            <person name="Vanzela A.L.L."/>
            <person name="Huettel B."/>
            <person name="Almeida C.C.S."/>
            <person name="Simkova H."/>
            <person name="Souza G."/>
            <person name="Pedrosa-Harand A."/>
            <person name="Macas J."/>
            <person name="Mayer K.F.X."/>
            <person name="Houben A."/>
            <person name="Marques A."/>
        </authorList>
    </citation>
    <scope>NUCLEOTIDE SEQUENCE [LARGE SCALE GENOMIC DNA]</scope>
    <source>
        <strain evidence="11">RhyTen1mFocal</strain>
    </source>
</reference>
<proteinExistence type="inferred from homology"/>
<keyword evidence="5 9" id="KW-0560">Oxidoreductase</keyword>
<dbReference type="PROSITE" id="PS00086">
    <property type="entry name" value="CYTOCHROME_P450"/>
    <property type="match status" value="1"/>
</dbReference>
<evidence type="ECO:0000256" key="1">
    <source>
        <dbReference type="ARBA" id="ARBA00001971"/>
    </source>
</evidence>
<dbReference type="GO" id="GO:0004497">
    <property type="term" value="F:monooxygenase activity"/>
    <property type="evidence" value="ECO:0007669"/>
    <property type="project" value="UniProtKB-KW"/>
</dbReference>
<comment type="caution">
    <text evidence="11">The sequence shown here is derived from an EMBL/GenBank/DDBJ whole genome shotgun (WGS) entry which is preliminary data.</text>
</comment>
<dbReference type="PRINTS" id="PR00385">
    <property type="entry name" value="P450"/>
</dbReference>
<evidence type="ECO:0000256" key="6">
    <source>
        <dbReference type="ARBA" id="ARBA00023004"/>
    </source>
</evidence>
<keyword evidence="6 8" id="KW-0408">Iron</keyword>
<keyword evidence="4 8" id="KW-0479">Metal-binding</keyword>
<dbReference type="InterPro" id="IPR017972">
    <property type="entry name" value="Cyt_P450_CS"/>
</dbReference>
<dbReference type="SUPFAM" id="SSF48264">
    <property type="entry name" value="Cytochrome P450"/>
    <property type="match status" value="1"/>
</dbReference>